<dbReference type="AlphaFoldDB" id="A0A7H0Y2P0"/>
<dbReference type="Proteomes" id="UP000516384">
    <property type="component" value="Chromosome"/>
</dbReference>
<proteinExistence type="predicted"/>
<dbReference type="RefSeq" id="WP_190297251.1">
    <property type="nucleotide sequence ID" value="NZ_CP061172.1"/>
</dbReference>
<name>A0A7H0Y2P0_9BACL</name>
<protein>
    <submittedName>
        <fullName evidence="1">Uncharacterized protein</fullName>
    </submittedName>
</protein>
<evidence type="ECO:0000313" key="2">
    <source>
        <dbReference type="Proteomes" id="UP000516384"/>
    </source>
</evidence>
<reference evidence="1 2" key="1">
    <citation type="submission" date="2020-09" db="EMBL/GenBank/DDBJ databases">
        <title>Characterization of Paenibacillus peoriae strain ZF390 with broad-spectrum antimicrobial activity as a potential biocontrol agent.</title>
        <authorList>
            <person name="Li L."/>
            <person name="Zhao Y."/>
            <person name="Li B."/>
            <person name="Xie X."/>
        </authorList>
    </citation>
    <scope>NUCLEOTIDE SEQUENCE [LARGE SCALE GENOMIC DNA]</scope>
    <source>
        <strain evidence="1 2">ZF390</strain>
    </source>
</reference>
<dbReference type="EMBL" id="CP061172">
    <property type="protein sequence ID" value="QNR65348.1"/>
    <property type="molecule type" value="Genomic_DNA"/>
</dbReference>
<accession>A0A7H0Y2P0</accession>
<evidence type="ECO:0000313" key="1">
    <source>
        <dbReference type="EMBL" id="QNR65348.1"/>
    </source>
</evidence>
<sequence>MEIAARARLRPVKDKDLIEAWNSIPPHKDKADVVREALRLLFFGKTNPPYVSSEHLWMNEKNANYSLPIHSEEAEEEGTRNLETVEEDHEEKLDELLKSF</sequence>
<organism evidence="1 2">
    <name type="scientific">Paenibacillus peoriae</name>
    <dbReference type="NCBI Taxonomy" id="59893"/>
    <lineage>
        <taxon>Bacteria</taxon>
        <taxon>Bacillati</taxon>
        <taxon>Bacillota</taxon>
        <taxon>Bacilli</taxon>
        <taxon>Bacillales</taxon>
        <taxon>Paenibacillaceae</taxon>
        <taxon>Paenibacillus</taxon>
    </lineage>
</organism>
<gene>
    <name evidence="1" type="ORF">IAQ67_15745</name>
</gene>